<keyword evidence="8" id="KW-0464">Manganese</keyword>
<sequence>MNLEHHFAGLGEAFYAKTRIQPLLQQRLVEFNQELAHSLSIDIKSSETKSILNGETPIEQALSMVYAGHQFGGFSPQLGDGRGVLLGEVRDDRGLLQDLHMKGAGPTPYSRRGDGRAVLRSCIREYLASEAMHGLSVPTSRALALFDSEQPVYRETPEKGAMLLRTAQGHIRFGHFEFFFYQRRDDELKTLLDYCLEHYYAQCLATDAPLENMLIEVVKRTARMIAKWQAVGFQHGVMNTDNFSFTGETIDYGPYGFMEDYEPDWICNHSDYEGRYAFSRQPGIGLWNLNCLMRCFSRLLEREQLIAILQHYESELQSHYESLMKAKMGVNDTKRLEILLPSLFSILAAEKMDYSIFFRLLSKLMPDNRHIILDEVIDRERMSQWLTQYQQAREQENENWQQVSLQMQQVNPKYVLRNYLAHEAIVAAEEGDYLPFRRLLTVLSAPFDEHVENEKLAQRAPDWGKSLEVSCSS</sequence>
<feature type="binding site" evidence="8">
    <location>
        <position position="165"/>
    </location>
    <ligand>
        <name>ATP</name>
        <dbReference type="ChEBI" id="CHEBI:30616"/>
    </ligand>
</feature>
<comment type="catalytic activity">
    <reaction evidence="8">
        <text>L-tyrosyl-[protein] + ATP = O-(5'-adenylyl)-L-tyrosyl-[protein] + diphosphate</text>
        <dbReference type="Rhea" id="RHEA:54288"/>
        <dbReference type="Rhea" id="RHEA-COMP:10136"/>
        <dbReference type="Rhea" id="RHEA-COMP:13846"/>
        <dbReference type="ChEBI" id="CHEBI:30616"/>
        <dbReference type="ChEBI" id="CHEBI:33019"/>
        <dbReference type="ChEBI" id="CHEBI:46858"/>
        <dbReference type="ChEBI" id="CHEBI:83624"/>
        <dbReference type="EC" id="2.7.7.108"/>
    </reaction>
</comment>
<feature type="binding site" evidence="8">
    <location>
        <position position="79"/>
    </location>
    <ligand>
        <name>ATP</name>
        <dbReference type="ChEBI" id="CHEBI:30616"/>
    </ligand>
</feature>
<comment type="catalytic activity">
    <reaction evidence="8">
        <text>L-seryl-[protein] + ATP = 3-O-(5'-adenylyl)-L-seryl-[protein] + diphosphate</text>
        <dbReference type="Rhea" id="RHEA:58120"/>
        <dbReference type="Rhea" id="RHEA-COMP:9863"/>
        <dbReference type="Rhea" id="RHEA-COMP:15073"/>
        <dbReference type="ChEBI" id="CHEBI:29999"/>
        <dbReference type="ChEBI" id="CHEBI:30616"/>
        <dbReference type="ChEBI" id="CHEBI:33019"/>
        <dbReference type="ChEBI" id="CHEBI:142516"/>
        <dbReference type="EC" id="2.7.7.108"/>
    </reaction>
</comment>
<comment type="function">
    <text evidence="8">Nucleotidyltransferase involved in the post-translational modification of proteins. It can catalyze the addition of adenosine monophosphate (AMP) or uridine monophosphate (UMP) to a protein, resulting in modifications known as AMPylation and UMPylation.</text>
</comment>
<dbReference type="InterPro" id="IPR003846">
    <property type="entry name" value="SelO"/>
</dbReference>
<dbReference type="NCBIfam" id="NF000658">
    <property type="entry name" value="PRK00029.1"/>
    <property type="match status" value="1"/>
</dbReference>
<protein>
    <recommendedName>
        <fullName evidence="8">Protein nucleotidyltransferase YdiU</fullName>
        <ecNumber evidence="8">2.7.7.-</ecNumber>
    </recommendedName>
    <alternativeName>
        <fullName evidence="8">Protein adenylyltransferase YdiU</fullName>
        <ecNumber evidence="8">2.7.7.108</ecNumber>
    </alternativeName>
    <alternativeName>
        <fullName evidence="8">Protein uridylyltransferase YdiU</fullName>
        <ecNumber evidence="8">2.7.7.-</ecNumber>
    </alternativeName>
</protein>
<comment type="catalytic activity">
    <reaction evidence="8">
        <text>L-tyrosyl-[protein] + UTP = O-(5'-uridylyl)-L-tyrosyl-[protein] + diphosphate</text>
        <dbReference type="Rhea" id="RHEA:83887"/>
        <dbReference type="Rhea" id="RHEA-COMP:10136"/>
        <dbReference type="Rhea" id="RHEA-COMP:20238"/>
        <dbReference type="ChEBI" id="CHEBI:33019"/>
        <dbReference type="ChEBI" id="CHEBI:46398"/>
        <dbReference type="ChEBI" id="CHEBI:46858"/>
        <dbReference type="ChEBI" id="CHEBI:90602"/>
    </reaction>
</comment>
<feature type="binding site" evidence="8">
    <location>
        <position position="102"/>
    </location>
    <ligand>
        <name>ATP</name>
        <dbReference type="ChEBI" id="CHEBI:30616"/>
    </ligand>
</feature>
<keyword evidence="5 8" id="KW-0547">Nucleotide-binding</keyword>
<evidence type="ECO:0000256" key="2">
    <source>
        <dbReference type="ARBA" id="ARBA00022679"/>
    </source>
</evidence>
<evidence type="ECO:0000256" key="1">
    <source>
        <dbReference type="ARBA" id="ARBA00009747"/>
    </source>
</evidence>
<dbReference type="GO" id="GO:0070733">
    <property type="term" value="F:AMPylase activity"/>
    <property type="evidence" value="ECO:0007669"/>
    <property type="project" value="UniProtKB-EC"/>
</dbReference>
<evidence type="ECO:0000256" key="5">
    <source>
        <dbReference type="ARBA" id="ARBA00022741"/>
    </source>
</evidence>
<keyword evidence="2 8" id="KW-0808">Transferase</keyword>
<feature type="binding site" evidence="8">
    <location>
        <position position="242"/>
    </location>
    <ligand>
        <name>Mg(2+)</name>
        <dbReference type="ChEBI" id="CHEBI:18420"/>
    </ligand>
</feature>
<name>A0A1A8TMI4_9GAMM</name>
<feature type="binding site" evidence="8">
    <location>
        <position position="251"/>
    </location>
    <ligand>
        <name>Mg(2+)</name>
        <dbReference type="ChEBI" id="CHEBI:18420"/>
    </ligand>
</feature>
<dbReference type="HAMAP" id="MF_00692">
    <property type="entry name" value="SelO"/>
    <property type="match status" value="1"/>
</dbReference>
<dbReference type="AlphaFoldDB" id="A0A1A8TMI4"/>
<reference evidence="9 10" key="1">
    <citation type="submission" date="2016-06" db="EMBL/GenBank/DDBJ databases">
        <authorList>
            <person name="Kjaerup R.B."/>
            <person name="Dalgaard T.S."/>
            <person name="Juul-Madsen H.R."/>
        </authorList>
    </citation>
    <scope>NUCLEOTIDE SEQUENCE [LARGE SCALE GENOMIC DNA]</scope>
    <source>
        <strain evidence="9 10">CECT 8886</strain>
    </source>
</reference>
<evidence type="ECO:0000256" key="8">
    <source>
        <dbReference type="HAMAP-Rule" id="MF_00692"/>
    </source>
</evidence>
<dbReference type="Pfam" id="PF02696">
    <property type="entry name" value="SelO"/>
    <property type="match status" value="1"/>
</dbReference>
<dbReference type="EC" id="2.7.7.-" evidence="8"/>
<comment type="similarity">
    <text evidence="1 8">Belongs to the SELO family.</text>
</comment>
<feature type="binding site" evidence="8">
    <location>
        <position position="81"/>
    </location>
    <ligand>
        <name>ATP</name>
        <dbReference type="ChEBI" id="CHEBI:30616"/>
    </ligand>
</feature>
<feature type="active site" description="Proton acceptor" evidence="8">
    <location>
        <position position="241"/>
    </location>
</feature>
<dbReference type="PANTHER" id="PTHR32057">
    <property type="entry name" value="PROTEIN ADENYLYLTRANSFERASE SELO, MITOCHONDRIAL"/>
    <property type="match status" value="1"/>
</dbReference>
<feature type="binding site" evidence="8">
    <location>
        <position position="251"/>
    </location>
    <ligand>
        <name>ATP</name>
        <dbReference type="ChEBI" id="CHEBI:30616"/>
    </ligand>
</feature>
<dbReference type="EC" id="2.7.7.108" evidence="8"/>
<dbReference type="STRING" id="1792290.MSP8886_03037"/>
<keyword evidence="4 8" id="KW-0479">Metal-binding</keyword>
<dbReference type="GO" id="GO:0030145">
    <property type="term" value="F:manganese ion binding"/>
    <property type="evidence" value="ECO:0007669"/>
    <property type="project" value="UniProtKB-UniRule"/>
</dbReference>
<keyword evidence="3 8" id="KW-0548">Nucleotidyltransferase</keyword>
<evidence type="ECO:0000256" key="3">
    <source>
        <dbReference type="ARBA" id="ARBA00022695"/>
    </source>
</evidence>
<accession>A0A1A8TMI4</accession>
<dbReference type="Proteomes" id="UP000092544">
    <property type="component" value="Unassembled WGS sequence"/>
</dbReference>
<evidence type="ECO:0000256" key="7">
    <source>
        <dbReference type="ARBA" id="ARBA00022842"/>
    </source>
</evidence>
<feature type="binding site" evidence="8">
    <location>
        <position position="172"/>
    </location>
    <ligand>
        <name>ATP</name>
        <dbReference type="ChEBI" id="CHEBI:30616"/>
    </ligand>
</feature>
<proteinExistence type="inferred from homology"/>
<dbReference type="GO" id="GO:0005524">
    <property type="term" value="F:ATP binding"/>
    <property type="evidence" value="ECO:0007669"/>
    <property type="project" value="UniProtKB-UniRule"/>
</dbReference>
<comment type="catalytic activity">
    <reaction evidence="8">
        <text>L-seryl-[protein] + UTP = O-(5'-uridylyl)-L-seryl-[protein] + diphosphate</text>
        <dbReference type="Rhea" id="RHEA:64604"/>
        <dbReference type="Rhea" id="RHEA-COMP:9863"/>
        <dbReference type="Rhea" id="RHEA-COMP:16635"/>
        <dbReference type="ChEBI" id="CHEBI:29999"/>
        <dbReference type="ChEBI" id="CHEBI:33019"/>
        <dbReference type="ChEBI" id="CHEBI:46398"/>
        <dbReference type="ChEBI" id="CHEBI:156051"/>
    </reaction>
</comment>
<evidence type="ECO:0000256" key="4">
    <source>
        <dbReference type="ARBA" id="ARBA00022723"/>
    </source>
</evidence>
<feature type="binding site" evidence="8">
    <location>
        <position position="114"/>
    </location>
    <ligand>
        <name>ATP</name>
        <dbReference type="ChEBI" id="CHEBI:30616"/>
    </ligand>
</feature>
<feature type="binding site" evidence="8">
    <location>
        <position position="82"/>
    </location>
    <ligand>
        <name>ATP</name>
        <dbReference type="ChEBI" id="CHEBI:30616"/>
    </ligand>
</feature>
<comment type="catalytic activity">
    <reaction evidence="8">
        <text>L-threonyl-[protein] + ATP = 3-O-(5'-adenylyl)-L-threonyl-[protein] + diphosphate</text>
        <dbReference type="Rhea" id="RHEA:54292"/>
        <dbReference type="Rhea" id="RHEA-COMP:11060"/>
        <dbReference type="Rhea" id="RHEA-COMP:13847"/>
        <dbReference type="ChEBI" id="CHEBI:30013"/>
        <dbReference type="ChEBI" id="CHEBI:30616"/>
        <dbReference type="ChEBI" id="CHEBI:33019"/>
        <dbReference type="ChEBI" id="CHEBI:138113"/>
        <dbReference type="EC" id="2.7.7.108"/>
    </reaction>
</comment>
<evidence type="ECO:0000256" key="6">
    <source>
        <dbReference type="ARBA" id="ARBA00022840"/>
    </source>
</evidence>
<evidence type="ECO:0000313" key="9">
    <source>
        <dbReference type="EMBL" id="SBS34321.1"/>
    </source>
</evidence>
<keyword evidence="6 8" id="KW-0067">ATP-binding</keyword>
<evidence type="ECO:0000313" key="10">
    <source>
        <dbReference type="Proteomes" id="UP000092544"/>
    </source>
</evidence>
<gene>
    <name evidence="8" type="primary">ydiU</name>
    <name evidence="8" type="synonym">selO</name>
    <name evidence="9" type="ORF">MSP8886_03037</name>
</gene>
<dbReference type="EMBL" id="FLOB01000007">
    <property type="protein sequence ID" value="SBS34321.1"/>
    <property type="molecule type" value="Genomic_DNA"/>
</dbReference>
<dbReference type="GO" id="GO:0000287">
    <property type="term" value="F:magnesium ion binding"/>
    <property type="evidence" value="ECO:0007669"/>
    <property type="project" value="UniProtKB-UniRule"/>
</dbReference>
<dbReference type="PANTHER" id="PTHR32057:SF14">
    <property type="entry name" value="PROTEIN ADENYLYLTRANSFERASE SELO, MITOCHONDRIAL"/>
    <property type="match status" value="1"/>
</dbReference>
<dbReference type="OrthoDB" id="9776281at2"/>
<organism evidence="9 10">
    <name type="scientific">Marinomonas spartinae</name>
    <dbReference type="NCBI Taxonomy" id="1792290"/>
    <lineage>
        <taxon>Bacteria</taxon>
        <taxon>Pseudomonadati</taxon>
        <taxon>Pseudomonadota</taxon>
        <taxon>Gammaproteobacteria</taxon>
        <taxon>Oceanospirillales</taxon>
        <taxon>Oceanospirillaceae</taxon>
        <taxon>Marinomonas</taxon>
    </lineage>
</organism>
<keyword evidence="7 8" id="KW-0460">Magnesium</keyword>
<dbReference type="RefSeq" id="WP_067017893.1">
    <property type="nucleotide sequence ID" value="NZ_FLOB01000007.1"/>
</dbReference>
<comment type="catalytic activity">
    <reaction evidence="8">
        <text>L-histidyl-[protein] + UTP = N(tele)-(5'-uridylyl)-L-histidyl-[protein] + diphosphate</text>
        <dbReference type="Rhea" id="RHEA:83891"/>
        <dbReference type="Rhea" id="RHEA-COMP:9745"/>
        <dbReference type="Rhea" id="RHEA-COMP:20239"/>
        <dbReference type="ChEBI" id="CHEBI:29979"/>
        <dbReference type="ChEBI" id="CHEBI:33019"/>
        <dbReference type="ChEBI" id="CHEBI:46398"/>
        <dbReference type="ChEBI" id="CHEBI:233474"/>
    </reaction>
</comment>
<comment type="cofactor">
    <cofactor evidence="8">
        <name>Mg(2+)</name>
        <dbReference type="ChEBI" id="CHEBI:18420"/>
    </cofactor>
    <cofactor evidence="8">
        <name>Mn(2+)</name>
        <dbReference type="ChEBI" id="CHEBI:29035"/>
    </cofactor>
</comment>
<keyword evidence="10" id="KW-1185">Reference proteome</keyword>
<feature type="binding site" evidence="8">
    <location>
        <position position="115"/>
    </location>
    <ligand>
        <name>ATP</name>
        <dbReference type="ChEBI" id="CHEBI:30616"/>
    </ligand>
</feature>